<dbReference type="GO" id="GO:0005737">
    <property type="term" value="C:cytoplasm"/>
    <property type="evidence" value="ECO:0007669"/>
    <property type="project" value="TreeGrafter"/>
</dbReference>
<name>A0A1Y2T3V0_SYMTR</name>
<dbReference type="InterPro" id="IPR016195">
    <property type="entry name" value="Pol/histidinol_Pase-like"/>
</dbReference>
<sequence>MHTVRCGHAVGAMEAYVETAIARGLGEIGFSDHVPMYWLPEERRDPTGAMAMEELEAYVSDVLRLRERYPEIPIRLGLEADFIPGHEEELVRLLEPYPWDYVIGSVHFLDDWNFDHPDLVHRYAEWDIDVLYDRFFALERAAAESGLFDILAHIDLIKKFGHRPRRDQSEAYAALADAIARSGVAIELSTAGLRKPVGEYYPAPALLKACCARGIPVVISSDAHAPEEVGWGFAEARALALEVGFTHTARFAGRRRQMVPLS</sequence>
<evidence type="ECO:0000256" key="7">
    <source>
        <dbReference type="ARBA" id="ARBA00049158"/>
    </source>
</evidence>
<evidence type="ECO:0000256" key="5">
    <source>
        <dbReference type="ARBA" id="ARBA00022801"/>
    </source>
</evidence>
<dbReference type="SUPFAM" id="SSF89550">
    <property type="entry name" value="PHP domain-like"/>
    <property type="match status" value="1"/>
</dbReference>
<evidence type="ECO:0000256" key="1">
    <source>
        <dbReference type="ARBA" id="ARBA00004970"/>
    </source>
</evidence>
<dbReference type="Pfam" id="PF02811">
    <property type="entry name" value="PHP"/>
    <property type="match status" value="1"/>
</dbReference>
<evidence type="ECO:0000313" key="10">
    <source>
        <dbReference type="EMBL" id="OTA41130.1"/>
    </source>
</evidence>
<reference evidence="11" key="1">
    <citation type="submission" date="2016-04" db="EMBL/GenBank/DDBJ databases">
        <authorList>
            <person name="Antunes L.P."/>
            <person name="Martins L.F."/>
            <person name="Pereira R.V."/>
            <person name="Thomas A.M."/>
            <person name="Barbosa D."/>
            <person name="Nascimento L."/>
            <person name="Silva G.M."/>
            <person name="Condomitti G.W."/>
            <person name="Digiampietri L.A."/>
            <person name="Lombardi K.C."/>
            <person name="Ramos P.L."/>
            <person name="Quaggio R.B."/>
            <person name="Oliveira J.C."/>
            <person name="Pascon R.C."/>
            <person name="Cruz J.B."/>
            <person name="Silva A.M."/>
            <person name="Setubal J.C."/>
        </authorList>
    </citation>
    <scope>NUCLEOTIDE SEQUENCE [LARGE SCALE GENOMIC DNA]</scope>
</reference>
<dbReference type="EC" id="3.1.3.15" evidence="3 8"/>
<dbReference type="InterPro" id="IPR004013">
    <property type="entry name" value="PHP_dom"/>
</dbReference>
<keyword evidence="5 8" id="KW-0378">Hydrolase</keyword>
<dbReference type="NCBIfam" id="TIGR01856">
    <property type="entry name" value="hisJ_fam"/>
    <property type="match status" value="1"/>
</dbReference>
<dbReference type="CDD" id="cd12110">
    <property type="entry name" value="PHP_HisPPase_Hisj_like"/>
    <property type="match status" value="1"/>
</dbReference>
<dbReference type="AlphaFoldDB" id="A0A1Y2T3V0"/>
<proteinExistence type="inferred from homology"/>
<dbReference type="NCBIfam" id="NF005596">
    <property type="entry name" value="PRK07328.1"/>
    <property type="match status" value="1"/>
</dbReference>
<dbReference type="Gene3D" id="3.20.20.140">
    <property type="entry name" value="Metal-dependent hydrolases"/>
    <property type="match status" value="1"/>
</dbReference>
<organism evidence="10 11">
    <name type="scientific">Symbiobacterium thermophilum</name>
    <dbReference type="NCBI Taxonomy" id="2734"/>
    <lineage>
        <taxon>Bacteria</taxon>
        <taxon>Bacillati</taxon>
        <taxon>Bacillota</taxon>
        <taxon>Clostridia</taxon>
        <taxon>Eubacteriales</taxon>
        <taxon>Symbiobacteriaceae</taxon>
        <taxon>Symbiobacterium</taxon>
    </lineage>
</organism>
<keyword evidence="6 8" id="KW-0368">Histidine biosynthesis</keyword>
<evidence type="ECO:0000256" key="6">
    <source>
        <dbReference type="ARBA" id="ARBA00023102"/>
    </source>
</evidence>
<evidence type="ECO:0000256" key="8">
    <source>
        <dbReference type="RuleBase" id="RU366003"/>
    </source>
</evidence>
<feature type="domain" description="PHP" evidence="9">
    <location>
        <begin position="1"/>
        <end position="191"/>
    </location>
</feature>
<dbReference type="Proteomes" id="UP000194267">
    <property type="component" value="Unassembled WGS sequence"/>
</dbReference>
<comment type="similarity">
    <text evidence="2 8">Belongs to the PHP hydrolase family. HisK subfamily.</text>
</comment>
<accession>A0A1Y2T3V0</accession>
<evidence type="ECO:0000256" key="3">
    <source>
        <dbReference type="ARBA" id="ARBA00013085"/>
    </source>
</evidence>
<evidence type="ECO:0000259" key="9">
    <source>
        <dbReference type="Pfam" id="PF02811"/>
    </source>
</evidence>
<comment type="catalytic activity">
    <reaction evidence="7 8">
        <text>L-histidinol phosphate + H2O = L-histidinol + phosphate</text>
        <dbReference type="Rhea" id="RHEA:14465"/>
        <dbReference type="ChEBI" id="CHEBI:15377"/>
        <dbReference type="ChEBI" id="CHEBI:43474"/>
        <dbReference type="ChEBI" id="CHEBI:57699"/>
        <dbReference type="ChEBI" id="CHEBI:57980"/>
        <dbReference type="EC" id="3.1.3.15"/>
    </reaction>
</comment>
<evidence type="ECO:0000313" key="11">
    <source>
        <dbReference type="Proteomes" id="UP000194267"/>
    </source>
</evidence>
<dbReference type="GO" id="GO:0004401">
    <property type="term" value="F:histidinol-phosphatase activity"/>
    <property type="evidence" value="ECO:0007669"/>
    <property type="project" value="UniProtKB-UniRule"/>
</dbReference>
<comment type="caution">
    <text evidence="10">The sequence shown here is derived from an EMBL/GenBank/DDBJ whole genome shotgun (WGS) entry which is preliminary data.</text>
</comment>
<evidence type="ECO:0000256" key="2">
    <source>
        <dbReference type="ARBA" id="ARBA00009152"/>
    </source>
</evidence>
<dbReference type="UniPathway" id="UPA00031">
    <property type="reaction ID" value="UER00013"/>
</dbReference>
<dbReference type="PANTHER" id="PTHR21039:SF0">
    <property type="entry name" value="HISTIDINOL-PHOSPHATASE"/>
    <property type="match status" value="1"/>
</dbReference>
<keyword evidence="4 8" id="KW-0028">Amino-acid biosynthesis</keyword>
<dbReference type="GO" id="GO:0000105">
    <property type="term" value="P:L-histidine biosynthetic process"/>
    <property type="evidence" value="ECO:0007669"/>
    <property type="project" value="UniProtKB-UniRule"/>
</dbReference>
<comment type="pathway">
    <text evidence="1 8">Amino-acid biosynthesis; L-histidine biosynthesis; L-histidine from 5-phospho-alpha-D-ribose 1-diphosphate: step 8/9.</text>
</comment>
<dbReference type="InterPro" id="IPR010140">
    <property type="entry name" value="Histidinol_P_phosphatase_HisJ"/>
</dbReference>
<evidence type="ECO:0000256" key="4">
    <source>
        <dbReference type="ARBA" id="ARBA00022605"/>
    </source>
</evidence>
<protein>
    <recommendedName>
        <fullName evidence="3 8">Histidinol-phosphatase</fullName>
        <shortName evidence="8">HolPase</shortName>
        <ecNumber evidence="3 8">3.1.3.15</ecNumber>
    </recommendedName>
</protein>
<dbReference type="PANTHER" id="PTHR21039">
    <property type="entry name" value="HISTIDINOL PHOSPHATASE-RELATED"/>
    <property type="match status" value="1"/>
</dbReference>
<gene>
    <name evidence="10" type="ORF">A6D92_09725</name>
</gene>
<dbReference type="EMBL" id="LWLV01000771">
    <property type="protein sequence ID" value="OTA41130.1"/>
    <property type="molecule type" value="Genomic_DNA"/>
</dbReference>